<name>A0ACC7LVW7_9PSED</name>
<protein>
    <submittedName>
        <fullName evidence="1">PA1571 family protein</fullName>
    </submittedName>
</protein>
<accession>A0ACC7LVW7</accession>
<evidence type="ECO:0000313" key="1">
    <source>
        <dbReference type="EMBL" id="MFJ1339114.1"/>
    </source>
</evidence>
<dbReference type="Proteomes" id="UP001615411">
    <property type="component" value="Unassembled WGS sequence"/>
</dbReference>
<sequence>MSLQQSNNPPKSAPNPQAPVGGSIIGPDGKEVTITEEMIQQACEKLEQSRKEPAKKD</sequence>
<comment type="caution">
    <text evidence="1">The sequence shown here is derived from an EMBL/GenBank/DDBJ whole genome shotgun (WGS) entry which is preliminary data.</text>
</comment>
<gene>
    <name evidence="1" type="ORF">ACIKP7_13380</name>
</gene>
<keyword evidence="2" id="KW-1185">Reference proteome</keyword>
<evidence type="ECO:0000313" key="2">
    <source>
        <dbReference type="Proteomes" id="UP001615411"/>
    </source>
</evidence>
<dbReference type="EMBL" id="JBIUGF010000036">
    <property type="protein sequence ID" value="MFJ1339114.1"/>
    <property type="molecule type" value="Genomic_DNA"/>
</dbReference>
<organism evidence="1 2">
    <name type="scientific">Pseudomonas caricapapayae</name>
    <dbReference type="NCBI Taxonomy" id="46678"/>
    <lineage>
        <taxon>Bacteria</taxon>
        <taxon>Pseudomonadati</taxon>
        <taxon>Pseudomonadota</taxon>
        <taxon>Gammaproteobacteria</taxon>
        <taxon>Pseudomonadales</taxon>
        <taxon>Pseudomonadaceae</taxon>
        <taxon>Pseudomonas</taxon>
    </lineage>
</organism>
<proteinExistence type="predicted"/>
<reference evidence="1" key="1">
    <citation type="submission" date="2024-10" db="EMBL/GenBank/DDBJ databases">
        <title>Aeromonas and Pseudomonas from the Cagarras Archipelago, Rio de Janeiro, Brazil.</title>
        <authorList>
            <person name="Canellas A.L.B."/>
            <person name="Laport M.S."/>
        </authorList>
    </citation>
    <scope>NUCLEOTIDE SEQUENCE</scope>
    <source>
        <strain evidence="1">ACP-7</strain>
    </source>
</reference>